<dbReference type="Proteomes" id="UP000678545">
    <property type="component" value="Unassembled WGS sequence"/>
</dbReference>
<keyword evidence="7 13" id="KW-0500">Molybdenum</keyword>
<evidence type="ECO:0000256" key="6">
    <source>
        <dbReference type="ARBA" id="ARBA00021108"/>
    </source>
</evidence>
<dbReference type="GO" id="GO:0006777">
    <property type="term" value="P:Mo-molybdopterin cofactor biosynthetic process"/>
    <property type="evidence" value="ECO:0007669"/>
    <property type="project" value="UniProtKB-UniRule"/>
</dbReference>
<comment type="catalytic activity">
    <reaction evidence="12">
        <text>adenylyl-molybdopterin + molybdate = Mo-molybdopterin + AMP + H(+)</text>
        <dbReference type="Rhea" id="RHEA:35047"/>
        <dbReference type="ChEBI" id="CHEBI:15378"/>
        <dbReference type="ChEBI" id="CHEBI:36264"/>
        <dbReference type="ChEBI" id="CHEBI:62727"/>
        <dbReference type="ChEBI" id="CHEBI:71302"/>
        <dbReference type="ChEBI" id="CHEBI:456215"/>
        <dbReference type="EC" id="2.10.1.1"/>
    </reaction>
</comment>
<evidence type="ECO:0000256" key="13">
    <source>
        <dbReference type="RuleBase" id="RU365090"/>
    </source>
</evidence>
<dbReference type="InterPro" id="IPR038987">
    <property type="entry name" value="MoeA-like"/>
</dbReference>
<dbReference type="InterPro" id="IPR005111">
    <property type="entry name" value="MoeA_C_domain_IV"/>
</dbReference>
<evidence type="ECO:0000256" key="5">
    <source>
        <dbReference type="ARBA" id="ARBA00013269"/>
    </source>
</evidence>
<dbReference type="EMBL" id="JAGSPJ010000001">
    <property type="protein sequence ID" value="MBR7798991.1"/>
    <property type="molecule type" value="Genomic_DNA"/>
</dbReference>
<dbReference type="AlphaFoldDB" id="A0A941IDV9"/>
<dbReference type="RefSeq" id="WP_212674105.1">
    <property type="nucleotide sequence ID" value="NZ_JAGSPJ010000001.1"/>
</dbReference>
<accession>A0A941IDV9</accession>
<gene>
    <name evidence="16" type="ORF">KDM90_03185</name>
</gene>
<feature type="domain" description="MoaB/Mog" evidence="15">
    <location>
        <begin position="198"/>
        <end position="339"/>
    </location>
</feature>
<dbReference type="CDD" id="cd00887">
    <property type="entry name" value="MoeA"/>
    <property type="match status" value="1"/>
</dbReference>
<dbReference type="InterPro" id="IPR036135">
    <property type="entry name" value="MoeA_linker/N_sf"/>
</dbReference>
<proteinExistence type="inferred from homology"/>
<dbReference type="Pfam" id="PF03454">
    <property type="entry name" value="MoeA_C"/>
    <property type="match status" value="1"/>
</dbReference>
<evidence type="ECO:0000256" key="14">
    <source>
        <dbReference type="SAM" id="Phobius"/>
    </source>
</evidence>
<evidence type="ECO:0000259" key="15">
    <source>
        <dbReference type="SMART" id="SM00852"/>
    </source>
</evidence>
<dbReference type="NCBIfam" id="TIGR00177">
    <property type="entry name" value="molyb_syn"/>
    <property type="match status" value="1"/>
</dbReference>
<comment type="function">
    <text evidence="2 13">Catalyzes the insertion of molybdate into adenylated molybdopterin with the concomitant release of AMP.</text>
</comment>
<dbReference type="InterPro" id="IPR005110">
    <property type="entry name" value="MoeA_linker/N"/>
</dbReference>
<dbReference type="GO" id="GO:0046872">
    <property type="term" value="F:metal ion binding"/>
    <property type="evidence" value="ECO:0007669"/>
    <property type="project" value="UniProtKB-UniRule"/>
</dbReference>
<feature type="transmembrane region" description="Helical" evidence="14">
    <location>
        <begin position="313"/>
        <end position="333"/>
    </location>
</feature>
<dbReference type="PROSITE" id="PS01079">
    <property type="entry name" value="MOCF_BIOSYNTHESIS_2"/>
    <property type="match status" value="1"/>
</dbReference>
<keyword evidence="14" id="KW-0812">Transmembrane</keyword>
<evidence type="ECO:0000256" key="11">
    <source>
        <dbReference type="ARBA" id="ARBA00023150"/>
    </source>
</evidence>
<dbReference type="SUPFAM" id="SSF63867">
    <property type="entry name" value="MoeA C-terminal domain-like"/>
    <property type="match status" value="1"/>
</dbReference>
<organism evidence="16 17">
    <name type="scientific">Undibacterium fentianense</name>
    <dbReference type="NCBI Taxonomy" id="2828728"/>
    <lineage>
        <taxon>Bacteria</taxon>
        <taxon>Pseudomonadati</taxon>
        <taxon>Pseudomonadota</taxon>
        <taxon>Betaproteobacteria</taxon>
        <taxon>Burkholderiales</taxon>
        <taxon>Oxalobacteraceae</taxon>
        <taxon>Undibacterium</taxon>
    </lineage>
</organism>
<protein>
    <recommendedName>
        <fullName evidence="6 13">Molybdopterin molybdenumtransferase</fullName>
        <ecNumber evidence="5 13">2.10.1.1</ecNumber>
    </recommendedName>
</protein>
<evidence type="ECO:0000256" key="4">
    <source>
        <dbReference type="ARBA" id="ARBA00010763"/>
    </source>
</evidence>
<sequence>MQKQNATSHDRDALFSVKNHLSVEQARTHILNKVSPLTQSEVLPLHLCIGRTLARDILSPMDVPPHDNSAMDGYAFLGDCDPLHEQIQLRVIGTATAGHPFTDHVPIGCAIQIMTGAVMPHNCDTVIPQELCLSISDTSITLLTRSTKPGSNRRLRGEDLQQGKVALQKGQRIGPAELGLIASLGIDQVTVNQRLKVACFSTGDELRDLGQHLDLGCVYDSNRYTLLGMLQRLDCDVLDMGLVPDDPSELESSLRRACLLADVIITSGGVSVGGADFTKQVLAKLGNIDFWSINMRPGKPMAFGEIQSDGQSAFLFGLPGNPVAVMVTFYFFVKQALQRMMGQNPQTPILIPAICRQNIQKRPGRTEFQRGIVQQRNDGILEVDVTGMQGSGILRSMSEANCLIVISEDKGPIDAGSTVQIVLLDGLV</sequence>
<comment type="cofactor">
    <cofactor evidence="1 13">
        <name>Mg(2+)</name>
        <dbReference type="ChEBI" id="CHEBI:18420"/>
    </cofactor>
</comment>
<dbReference type="SUPFAM" id="SSF53218">
    <property type="entry name" value="Molybdenum cofactor biosynthesis proteins"/>
    <property type="match status" value="1"/>
</dbReference>
<evidence type="ECO:0000313" key="17">
    <source>
        <dbReference type="Proteomes" id="UP000678545"/>
    </source>
</evidence>
<dbReference type="Pfam" id="PF03453">
    <property type="entry name" value="MoeA_N"/>
    <property type="match status" value="1"/>
</dbReference>
<evidence type="ECO:0000256" key="1">
    <source>
        <dbReference type="ARBA" id="ARBA00001946"/>
    </source>
</evidence>
<dbReference type="GO" id="GO:0061599">
    <property type="term" value="F:molybdopterin molybdotransferase activity"/>
    <property type="evidence" value="ECO:0007669"/>
    <property type="project" value="UniProtKB-UniRule"/>
</dbReference>
<evidence type="ECO:0000313" key="16">
    <source>
        <dbReference type="EMBL" id="MBR7798991.1"/>
    </source>
</evidence>
<dbReference type="PANTHER" id="PTHR10192">
    <property type="entry name" value="MOLYBDOPTERIN BIOSYNTHESIS PROTEIN"/>
    <property type="match status" value="1"/>
</dbReference>
<dbReference type="Pfam" id="PF00994">
    <property type="entry name" value="MoCF_biosynth"/>
    <property type="match status" value="1"/>
</dbReference>
<dbReference type="InterPro" id="IPR036425">
    <property type="entry name" value="MoaB/Mog-like_dom_sf"/>
</dbReference>
<dbReference type="FunFam" id="2.40.340.10:FF:000003">
    <property type="entry name" value="Molybdopterin molybdenumtransferase"/>
    <property type="match status" value="1"/>
</dbReference>
<keyword evidence="14" id="KW-1133">Transmembrane helix</keyword>
<evidence type="ECO:0000256" key="12">
    <source>
        <dbReference type="ARBA" id="ARBA00047317"/>
    </source>
</evidence>
<evidence type="ECO:0000256" key="2">
    <source>
        <dbReference type="ARBA" id="ARBA00002901"/>
    </source>
</evidence>
<comment type="caution">
    <text evidence="16">The sequence shown here is derived from an EMBL/GenBank/DDBJ whole genome shotgun (WGS) entry which is preliminary data.</text>
</comment>
<dbReference type="Gene3D" id="3.90.105.10">
    <property type="entry name" value="Molybdopterin biosynthesis moea protein, domain 2"/>
    <property type="match status" value="1"/>
</dbReference>
<evidence type="ECO:0000256" key="8">
    <source>
        <dbReference type="ARBA" id="ARBA00022679"/>
    </source>
</evidence>
<comment type="pathway">
    <text evidence="3 13">Cofactor biosynthesis; molybdopterin biosynthesis.</text>
</comment>
<evidence type="ECO:0000256" key="10">
    <source>
        <dbReference type="ARBA" id="ARBA00022842"/>
    </source>
</evidence>
<dbReference type="FunFam" id="3.40.980.10:FF:000004">
    <property type="entry name" value="Molybdopterin molybdenumtransferase"/>
    <property type="match status" value="1"/>
</dbReference>
<keyword evidence="14" id="KW-0472">Membrane</keyword>
<evidence type="ECO:0000256" key="9">
    <source>
        <dbReference type="ARBA" id="ARBA00022723"/>
    </source>
</evidence>
<comment type="similarity">
    <text evidence="4 13">Belongs to the MoeA family.</text>
</comment>
<reference evidence="16" key="1">
    <citation type="submission" date="2021-04" db="EMBL/GenBank/DDBJ databases">
        <title>novel species isolated from subtropical streams in China.</title>
        <authorList>
            <person name="Lu H."/>
        </authorList>
    </citation>
    <scope>NUCLEOTIDE SEQUENCE</scope>
    <source>
        <strain evidence="16">FT137W</strain>
    </source>
</reference>
<dbReference type="SUPFAM" id="SSF63882">
    <property type="entry name" value="MoeA N-terminal region -like"/>
    <property type="match status" value="1"/>
</dbReference>
<dbReference type="InterPro" id="IPR036688">
    <property type="entry name" value="MoeA_C_domain_IV_sf"/>
</dbReference>
<dbReference type="Gene3D" id="3.40.980.10">
    <property type="entry name" value="MoaB/Mog-like domain"/>
    <property type="match status" value="1"/>
</dbReference>
<evidence type="ECO:0000256" key="3">
    <source>
        <dbReference type="ARBA" id="ARBA00005046"/>
    </source>
</evidence>
<evidence type="ECO:0000256" key="7">
    <source>
        <dbReference type="ARBA" id="ARBA00022505"/>
    </source>
</evidence>
<dbReference type="Gene3D" id="2.170.190.11">
    <property type="entry name" value="Molybdopterin biosynthesis moea protein, domain 3"/>
    <property type="match status" value="1"/>
</dbReference>
<keyword evidence="10 13" id="KW-0460">Magnesium</keyword>
<dbReference type="Gene3D" id="2.40.340.10">
    <property type="entry name" value="MoeA, C-terminal, domain IV"/>
    <property type="match status" value="1"/>
</dbReference>
<name>A0A941IDV9_9BURK</name>
<keyword evidence="11 13" id="KW-0501">Molybdenum cofactor biosynthesis</keyword>
<keyword evidence="17" id="KW-1185">Reference proteome</keyword>
<dbReference type="GO" id="GO:0005829">
    <property type="term" value="C:cytosol"/>
    <property type="evidence" value="ECO:0007669"/>
    <property type="project" value="TreeGrafter"/>
</dbReference>
<dbReference type="EC" id="2.10.1.1" evidence="5 13"/>
<dbReference type="InterPro" id="IPR001453">
    <property type="entry name" value="MoaB/Mog_dom"/>
</dbReference>
<dbReference type="InterPro" id="IPR008284">
    <property type="entry name" value="MoCF_biosynth_CS"/>
</dbReference>
<dbReference type="SMART" id="SM00852">
    <property type="entry name" value="MoCF_biosynth"/>
    <property type="match status" value="1"/>
</dbReference>
<dbReference type="PANTHER" id="PTHR10192:SF31">
    <property type="entry name" value="MOLYBDOPTERIN MOLYBDENUMTRANSFERASE"/>
    <property type="match status" value="1"/>
</dbReference>
<dbReference type="NCBIfam" id="NF045515">
    <property type="entry name" value="Glp_gephyrin"/>
    <property type="match status" value="1"/>
</dbReference>
<keyword evidence="8 13" id="KW-0808">Transferase</keyword>
<keyword evidence="9 13" id="KW-0479">Metal-binding</keyword>